<feature type="compositionally biased region" description="Polar residues" evidence="6">
    <location>
        <begin position="1774"/>
        <end position="1803"/>
    </location>
</feature>
<gene>
    <name evidence="9" type="ORF">Acr_12g0005170</name>
</gene>
<dbReference type="GO" id="GO:0003723">
    <property type="term" value="F:RNA binding"/>
    <property type="evidence" value="ECO:0007669"/>
    <property type="project" value="TreeGrafter"/>
</dbReference>
<dbReference type="GO" id="GO:0036396">
    <property type="term" value="C:RNA N6-methyladenosine methyltransferase complex"/>
    <property type="evidence" value="ECO:0007669"/>
    <property type="project" value="TreeGrafter"/>
</dbReference>
<dbReference type="OrthoDB" id="2011702at2759"/>
<evidence type="ECO:0000256" key="3">
    <source>
        <dbReference type="ARBA" id="ARBA00022664"/>
    </source>
</evidence>
<dbReference type="Proteomes" id="UP000585474">
    <property type="component" value="Unassembled WGS sequence"/>
</dbReference>
<dbReference type="GO" id="GO:0005634">
    <property type="term" value="C:nucleus"/>
    <property type="evidence" value="ECO:0007669"/>
    <property type="project" value="UniProtKB-SubCell"/>
</dbReference>
<proteinExistence type="inferred from homology"/>
<organism evidence="9 10">
    <name type="scientific">Actinidia rufa</name>
    <dbReference type="NCBI Taxonomy" id="165716"/>
    <lineage>
        <taxon>Eukaryota</taxon>
        <taxon>Viridiplantae</taxon>
        <taxon>Streptophyta</taxon>
        <taxon>Embryophyta</taxon>
        <taxon>Tracheophyta</taxon>
        <taxon>Spermatophyta</taxon>
        <taxon>Magnoliopsida</taxon>
        <taxon>eudicotyledons</taxon>
        <taxon>Gunneridae</taxon>
        <taxon>Pentapetalae</taxon>
        <taxon>asterids</taxon>
        <taxon>Ericales</taxon>
        <taxon>Actinidiaceae</taxon>
        <taxon>Actinidia</taxon>
    </lineage>
</organism>
<keyword evidence="4" id="KW-0508">mRNA splicing</keyword>
<evidence type="ECO:0000256" key="4">
    <source>
        <dbReference type="ARBA" id="ARBA00023187"/>
    </source>
</evidence>
<evidence type="ECO:0000313" key="9">
    <source>
        <dbReference type="EMBL" id="GFY97976.1"/>
    </source>
</evidence>
<name>A0A7J0FHQ4_9ERIC</name>
<feature type="compositionally biased region" description="Pro residues" evidence="6">
    <location>
        <begin position="1900"/>
        <end position="1912"/>
    </location>
</feature>
<dbReference type="GO" id="GO:0006397">
    <property type="term" value="P:mRNA processing"/>
    <property type="evidence" value="ECO:0007669"/>
    <property type="project" value="UniProtKB-KW"/>
</dbReference>
<dbReference type="PANTHER" id="PTHR23185:SF0">
    <property type="entry name" value="PROTEIN VIRILIZER HOMOLOG"/>
    <property type="match status" value="1"/>
</dbReference>
<comment type="similarity">
    <text evidence="2">Belongs to the vir family.</text>
</comment>
<feature type="region of interest" description="Disordered" evidence="6">
    <location>
        <begin position="1571"/>
        <end position="1636"/>
    </location>
</feature>
<dbReference type="PANTHER" id="PTHR23185">
    <property type="entry name" value="PROTEIN VIRILIZER HOMOLOG"/>
    <property type="match status" value="1"/>
</dbReference>
<dbReference type="Pfam" id="PF15912">
    <property type="entry name" value="VIR_N"/>
    <property type="match status" value="1"/>
</dbReference>
<feature type="domain" description="Virilizer N-terminal" evidence="8">
    <location>
        <begin position="8"/>
        <end position="120"/>
    </location>
</feature>
<protein>
    <submittedName>
        <fullName evidence="9">Embryo defective 2016</fullName>
    </submittedName>
</protein>
<feature type="compositionally biased region" description="Basic and acidic residues" evidence="6">
    <location>
        <begin position="1700"/>
        <end position="1717"/>
    </location>
</feature>
<keyword evidence="10" id="KW-1185">Reference proteome</keyword>
<dbReference type="InterPro" id="IPR031801">
    <property type="entry name" value="VIR_N"/>
</dbReference>
<keyword evidence="3" id="KW-0507">mRNA processing</keyword>
<keyword evidence="7" id="KW-1133">Transmembrane helix</keyword>
<feature type="region of interest" description="Disordered" evidence="6">
    <location>
        <begin position="2176"/>
        <end position="2219"/>
    </location>
</feature>
<feature type="region of interest" description="Disordered" evidence="6">
    <location>
        <begin position="1957"/>
        <end position="2017"/>
    </location>
</feature>
<dbReference type="EMBL" id="BJWL01000012">
    <property type="protein sequence ID" value="GFY97976.1"/>
    <property type="molecule type" value="Genomic_DNA"/>
</dbReference>
<evidence type="ECO:0000256" key="6">
    <source>
        <dbReference type="SAM" id="MobiDB-lite"/>
    </source>
</evidence>
<feature type="compositionally biased region" description="Polar residues" evidence="6">
    <location>
        <begin position="2004"/>
        <end position="2017"/>
    </location>
</feature>
<feature type="compositionally biased region" description="Pro residues" evidence="6">
    <location>
        <begin position="2116"/>
        <end position="2135"/>
    </location>
</feature>
<comment type="subcellular location">
    <subcellularLocation>
        <location evidence="1">Nucleus</location>
    </subcellularLocation>
</comment>
<feature type="compositionally biased region" description="Low complexity" evidence="6">
    <location>
        <begin position="1957"/>
        <end position="1968"/>
    </location>
</feature>
<comment type="caution">
    <text evidence="9">The sequence shown here is derived from an EMBL/GenBank/DDBJ whole genome shotgun (WGS) entry which is preliminary data.</text>
</comment>
<evidence type="ECO:0000256" key="7">
    <source>
        <dbReference type="SAM" id="Phobius"/>
    </source>
</evidence>
<keyword evidence="5" id="KW-0539">Nucleus</keyword>
<reference evidence="9 10" key="1">
    <citation type="submission" date="2019-07" db="EMBL/GenBank/DDBJ databases">
        <title>De Novo Assembly of kiwifruit Actinidia rufa.</title>
        <authorList>
            <person name="Sugita-Konishi S."/>
            <person name="Sato K."/>
            <person name="Mori E."/>
            <person name="Abe Y."/>
            <person name="Kisaki G."/>
            <person name="Hamano K."/>
            <person name="Suezawa K."/>
            <person name="Otani M."/>
            <person name="Fukuda T."/>
            <person name="Manabe T."/>
            <person name="Gomi K."/>
            <person name="Tabuchi M."/>
            <person name="Akimitsu K."/>
            <person name="Kataoka I."/>
        </authorList>
    </citation>
    <scope>NUCLEOTIDE SEQUENCE [LARGE SCALE GENOMIC DNA]</scope>
    <source>
        <strain evidence="10">cv. Fuchu</strain>
    </source>
</reference>
<evidence type="ECO:0000256" key="5">
    <source>
        <dbReference type="ARBA" id="ARBA00023242"/>
    </source>
</evidence>
<dbReference type="GO" id="GO:0008380">
    <property type="term" value="P:RNA splicing"/>
    <property type="evidence" value="ECO:0007669"/>
    <property type="project" value="UniProtKB-KW"/>
</dbReference>
<evidence type="ECO:0000313" key="10">
    <source>
        <dbReference type="Proteomes" id="UP000585474"/>
    </source>
</evidence>
<keyword evidence="7" id="KW-0812">Transmembrane</keyword>
<feature type="region of interest" description="Disordered" evidence="6">
    <location>
        <begin position="2116"/>
        <end position="2143"/>
    </location>
</feature>
<feature type="compositionally biased region" description="Pro residues" evidence="6">
    <location>
        <begin position="1987"/>
        <end position="1999"/>
    </location>
</feature>
<evidence type="ECO:0000256" key="1">
    <source>
        <dbReference type="ARBA" id="ARBA00004123"/>
    </source>
</evidence>
<sequence>MGRPEACVLFAQTFVHPHLDEYVDEVIFTGPIVITACEFLEQQATSASSAVTLMGATSPPSFALEVFVQCEGETRFRRLCQPFLYSHSSSNVLEVEAVVTNHLVVRGSYRSLSLVIYGNSAEDLGQFNIDVDLDSSLNNTIFSAEGKLEDLPPALHPINLTIEELISSPKALSLEVVASDISVEIKQLLDLTFKILQLSNYGDAIDRAISSTVSAASSYAAHSRYFSAVSQKQSLEGKSRKFEGQSHSDIIESRNELFDIYNSLQHKSGNLSSESLTDSAFLESEADLATSKQLMDILSKHFHFDRTSGILGHPQLSKNKSLILWLSAALLLCSGRESCFHFVNGGGMEQLGYIFCHGMQDSHAVTLMLLGVVEQATRHSIGCEGFLGWWPREDESIPSGTSLGYNQLLKLLLQNQPHDIASLATHILHRLRLYEVASRYESAVLSVLGSLSTCGRITSATLDKLTCAKLCLKTLVKMVNSRGPIEDPSPLACTSRSLLLGEIDGVLSYKSTSSLITSSNCWFSIWDIDSHLLFLLKWLPGINIFFPVLLPNFIFGHNSFTSFLSFRLNLPSSSPELSTTLILALRGSDGLKKEESVPLRFASTLISKRFVCHPEEIAMIVEKHLRVVNAIDRLLTSSAQSEEILWVLWELCGLSRSHCGRQALLALEHFPEAVSILIAALHSIKELDPDTSNSGALTLNLAVFHSAAEIFEVVVSDLTASSLGSWIGNATELHKALHSSSPGSNRKDAPTRLFEWVDASIVYHRKGATGLLQYIALLASGGDAHIASTSILSSDTMDIDNIIGESSTNSDSNLIENLLGKPIAENGYRAAVLRDSCVAQLTTAFRILAFISENPAVAAALYDEGAVMVIHAVLIDCGFMLERSSNNYGSLIFGLLSRADYLVDEGTECNSTSDLLLERNREQSVVDLLIPCLVLLINLLQRLQEAKEQHRNTKLMKALLHLHREMSPRVAACAADLSSAYPASALGLEAVCHLLVSALACWPVYGWTPGLFSFLVDSLQATSLLAFGPKEACCLLGLLNDLLPEEGFWFWKNGVPMLSAFRTLAVGTLLGPHKERQIGWYLQPEHLAVILNQLTPQLDKIAQIILHCAVSTLVVIQDMLRVFIVRIACLNADHACTLLRPIISLIHDRISESSSLPETDAYKVYRLLDFLATLLEHPRAKPLLLKEGAVQMLIRVLERCISVIDSVEKQFCDGKNVDKCGFSQLTWCVPVFKSFSLLSDSQTSVQHIGMYDRHDFGKLTTEDCSLILSYLLKLCKVLLSRDVHESNRVYPSVVKGTCRREAQRLYVCKVLPVGRELFACLSSFKELGSCSEGQRAFLSMLLQIQSSRNEGYDSDGRQERDVSRNLFNVFEWRKSPPLLCCWITLLRSLDSKDVVPDYAIEAVTALSSGALRFCMDGKSLNSDRVAILKCLFGLPFDTSGTDDFPEENIKYIDDLTTLLSSKISDDKYPADSNMNLTLYQVIINVQAKASAESLLLLLQKHTDPVKADDLISSACPSSSTDDPVSSKMHKIVDGSAGKADDYNLVGLADKFIWECPENLRDRLSQTALPLKRKMSSLEGTNRRSRGDNSPGETVAQSSFSRGSGPPTAPSGPTRRDTFRQRKPNTSRPPSMHVDDYVARERNVDVTSSSNVIAVPRIGSSSGRPPSIHVDEFMARQRERQNPGGMAVGDAVTQAKNTPPENDRDVEKSNKPRQLKPDLDDDLQGIDIVFDGDESEPDDKLPFPQPDDNLPQPKSVGIDQRSPHSIVEETESDVNENTQFSHLGTPLASNVDENTQSEFSSRMSVSRPEMPLTREPSISSDRKYNEQSDGTTNITIKTGGGFDSDVAPSSSEYSASVYNRTSAPSAQLPMNSRIPRHLHSKNSLGSVPLATGSQGIYDPKFQPPLPPMPPPQTISPVQSQYLDPVPSQSSTFVNSMADVQAPPPAGFQVQTEYLSGLSNSSSTAASSSLMPDSKYGRTSLASPVGSSRPPPPLPPTPPPYSSASTLQSLKASTSQSSVYNQTNIGTSELMQTSVAPLIDPRTGNLSVSGALLTSYPPPPLMAPLLFNRPTSMPLSLYGSSPTPQQGEIPPNMSQNLPLHLQTFQSVQSIAQLQPLQPPQILRPPQPPQHLRPPIPASPQSDHGLNLIRSPAQMQVQPLQMLQQPHVSPLHVYFQSPQQENFSHPHPHLQQQQQVEHSQLQVLHQQGDSSSSQQQDDSGMSLQHFFSSPEAIQVFKLCHQNLYDAFTLFFFVALMITIFMC</sequence>
<feature type="compositionally biased region" description="Acidic residues" evidence="6">
    <location>
        <begin position="1718"/>
        <end position="1736"/>
    </location>
</feature>
<dbReference type="InterPro" id="IPR026736">
    <property type="entry name" value="Virilizer"/>
</dbReference>
<feature type="compositionally biased region" description="Low complexity" evidence="6">
    <location>
        <begin position="2186"/>
        <end position="2217"/>
    </location>
</feature>
<evidence type="ECO:0000256" key="2">
    <source>
        <dbReference type="ARBA" id="ARBA00008371"/>
    </source>
</evidence>
<feature type="compositionally biased region" description="Polar residues" evidence="6">
    <location>
        <begin position="1590"/>
        <end position="1599"/>
    </location>
</feature>
<accession>A0A7J0FHQ4</accession>
<keyword evidence="7" id="KW-0472">Membrane</keyword>
<feature type="region of interest" description="Disordered" evidence="6">
    <location>
        <begin position="1679"/>
        <end position="1849"/>
    </location>
</feature>
<evidence type="ECO:0000259" key="8">
    <source>
        <dbReference type="Pfam" id="PF15912"/>
    </source>
</evidence>
<feature type="transmembrane region" description="Helical" evidence="7">
    <location>
        <begin position="2240"/>
        <end position="2258"/>
    </location>
</feature>
<feature type="region of interest" description="Disordered" evidence="6">
    <location>
        <begin position="1879"/>
        <end position="1929"/>
    </location>
</feature>